<dbReference type="Proteomes" id="UP000245695">
    <property type="component" value="Chromosome 1"/>
</dbReference>
<reference evidence="1 2" key="1">
    <citation type="submission" date="2014-09" db="EMBL/GenBank/DDBJ databases">
        <authorList>
            <person name="Hornung B.V."/>
        </authorList>
    </citation>
    <scope>NUCLEOTIDE SEQUENCE [LARGE SCALE GENOMIC DNA]</scope>
    <source>
        <strain evidence="1 2">FRIFI</strain>
    </source>
</reference>
<name>A0A2P2BMP6_9FIRM</name>
<dbReference type="KEGG" id="rhom:FRIFI_0118"/>
<protein>
    <submittedName>
        <fullName evidence="1">ATPase</fullName>
    </submittedName>
</protein>
<accession>A0A2P2BMP6</accession>
<gene>
    <name evidence="1" type="ORF">FRIFI_0118</name>
</gene>
<dbReference type="InterPro" id="IPR027417">
    <property type="entry name" value="P-loop_NTPase"/>
</dbReference>
<dbReference type="Gene3D" id="3.40.50.300">
    <property type="entry name" value="P-loop containing nucleotide triphosphate hydrolases"/>
    <property type="match status" value="2"/>
</dbReference>
<dbReference type="EMBL" id="LN650648">
    <property type="protein sequence ID" value="CEI71672.1"/>
    <property type="molecule type" value="Genomic_DNA"/>
</dbReference>
<proteinExistence type="predicted"/>
<sequence length="357" mass="40710">MAGRVRKLFPGGNTANGSFNFFDNIIPQNVNRIFCLKGGPGVGKSSFMKKIAKEFIEKGYDVELHYCPSDPSSLDGVVILKLGVVLLDATAPHIVDPKDPGAIDEILNFGEYWDVEKLEKNKDTIVECGKDISNSFKRAYKYLKAAEPIYYDIEEKYRDCMDFGQVNLKIEHFIHDIFKDSSSTGIYKSPRHLFGTAITPVGHLDYADSILSQVNKVYHLKGNIGTGKTTFLRNICDKAIQKGMNVEIFHYPLIKDKIETVIIKDLDIGITVSSLFEGKNTINLNAYLDEEKLEKYIEEIKFDKKVFDELLNYAISNLKKAKAKHDIIEAYYVPNMNFDKMEELKEEIINRILKYEE</sequence>
<keyword evidence="2" id="KW-1185">Reference proteome</keyword>
<evidence type="ECO:0000313" key="1">
    <source>
        <dbReference type="EMBL" id="CEI71672.1"/>
    </source>
</evidence>
<dbReference type="AlphaFoldDB" id="A0A2P2BMP6"/>
<organism evidence="1 2">
    <name type="scientific">Romboutsia hominis</name>
    <dbReference type="NCBI Taxonomy" id="1507512"/>
    <lineage>
        <taxon>Bacteria</taxon>
        <taxon>Bacillati</taxon>
        <taxon>Bacillota</taxon>
        <taxon>Clostridia</taxon>
        <taxon>Peptostreptococcales</taxon>
        <taxon>Peptostreptococcaceae</taxon>
        <taxon>Romboutsia</taxon>
    </lineage>
</organism>
<dbReference type="RefSeq" id="WP_092922380.1">
    <property type="nucleotide sequence ID" value="NZ_FJTZ01000011.1"/>
</dbReference>
<dbReference type="SUPFAM" id="SSF52540">
    <property type="entry name" value="P-loop containing nucleoside triphosphate hydrolases"/>
    <property type="match status" value="2"/>
</dbReference>
<evidence type="ECO:0000313" key="2">
    <source>
        <dbReference type="Proteomes" id="UP000245695"/>
    </source>
</evidence>